<evidence type="ECO:0000313" key="3">
    <source>
        <dbReference type="EMBL" id="MDX3130090.1"/>
    </source>
</evidence>
<dbReference type="AlphaFoldDB" id="A0AAJ2PMH0"/>
<comment type="caution">
    <text evidence="3">The sequence shown here is derived from an EMBL/GenBank/DDBJ whole genome shotgun (WGS) entry which is preliminary data.</text>
</comment>
<protein>
    <submittedName>
        <fullName evidence="3">ATP-binding protein</fullName>
    </submittedName>
</protein>
<dbReference type="RefSeq" id="WP_319690632.1">
    <property type="nucleotide sequence ID" value="NZ_JARAWN010000041.1"/>
</dbReference>
<dbReference type="Pfam" id="PF04326">
    <property type="entry name" value="SLFN_AlbA_2"/>
    <property type="match status" value="1"/>
</dbReference>
<gene>
    <name evidence="3" type="ORF">PV367_09885</name>
</gene>
<sequence>MPSAAAAARTPSISSSVKGTFSDGIPAWYLLGTCWGDPQADRRRHEGCWNEPTEDVAAMANTHGGLIIYGVQDKTCELVGVNPRDVNTEQYAQQVRKRRRARRRRALVRGEADRPHRQPAQLLRQAPAGRPRPAPAAPPGPQGPVGRAVNLPRAGRERPQGSHSVAGSRGFRSTRR</sequence>
<accession>A0AAJ2PMH0</accession>
<name>A0AAJ2PMH0_9ACTN</name>
<evidence type="ECO:0000313" key="4">
    <source>
        <dbReference type="Proteomes" id="UP001273589"/>
    </source>
</evidence>
<dbReference type="Gene3D" id="3.30.950.30">
    <property type="entry name" value="Schlafen, AAA domain"/>
    <property type="match status" value="1"/>
</dbReference>
<dbReference type="GO" id="GO:0005524">
    <property type="term" value="F:ATP binding"/>
    <property type="evidence" value="ECO:0007669"/>
    <property type="project" value="UniProtKB-KW"/>
</dbReference>
<reference evidence="3" key="1">
    <citation type="journal article" date="2023" name="Microb. Genom.">
        <title>Mesoterricola silvestris gen. nov., sp. nov., Mesoterricola sediminis sp. nov., Geothrix oryzae sp. nov., Geothrix edaphica sp. nov., Geothrix rubra sp. nov., and Geothrix limicola sp. nov., six novel members of Acidobacteriota isolated from soils.</title>
        <authorList>
            <person name="Weisberg A.J."/>
            <person name="Pearce E."/>
            <person name="Kramer C.G."/>
            <person name="Chang J.H."/>
            <person name="Clarke C.R."/>
        </authorList>
    </citation>
    <scope>NUCLEOTIDE SEQUENCE</scope>
    <source>
        <strain evidence="3">ND06-05F</strain>
    </source>
</reference>
<feature type="compositionally biased region" description="Pro residues" evidence="1">
    <location>
        <begin position="130"/>
        <end position="142"/>
    </location>
</feature>
<evidence type="ECO:0000256" key="1">
    <source>
        <dbReference type="SAM" id="MobiDB-lite"/>
    </source>
</evidence>
<keyword evidence="3" id="KW-0547">Nucleotide-binding</keyword>
<dbReference type="Proteomes" id="UP001273589">
    <property type="component" value="Unassembled WGS sequence"/>
</dbReference>
<feature type="compositionally biased region" description="Basic residues" evidence="1">
    <location>
        <begin position="95"/>
        <end position="107"/>
    </location>
</feature>
<dbReference type="InterPro" id="IPR007421">
    <property type="entry name" value="Schlafen_AlbA_2_dom"/>
</dbReference>
<dbReference type="InterPro" id="IPR038461">
    <property type="entry name" value="Schlafen_AlbA_2_dom_sf"/>
</dbReference>
<evidence type="ECO:0000259" key="2">
    <source>
        <dbReference type="Pfam" id="PF04326"/>
    </source>
</evidence>
<proteinExistence type="predicted"/>
<dbReference type="EMBL" id="JARAWN010000041">
    <property type="protein sequence ID" value="MDX3130090.1"/>
    <property type="molecule type" value="Genomic_DNA"/>
</dbReference>
<organism evidence="3 4">
    <name type="scientific">Streptomyces europaeiscabiei</name>
    <dbReference type="NCBI Taxonomy" id="146819"/>
    <lineage>
        <taxon>Bacteria</taxon>
        <taxon>Bacillati</taxon>
        <taxon>Actinomycetota</taxon>
        <taxon>Actinomycetes</taxon>
        <taxon>Kitasatosporales</taxon>
        <taxon>Streptomycetaceae</taxon>
        <taxon>Streptomyces</taxon>
    </lineage>
</organism>
<feature type="region of interest" description="Disordered" evidence="1">
    <location>
        <begin position="90"/>
        <end position="176"/>
    </location>
</feature>
<feature type="domain" description="Schlafen AlbA-2" evidence="2">
    <location>
        <begin position="53"/>
        <end position="94"/>
    </location>
</feature>
<keyword evidence="3" id="KW-0067">ATP-binding</keyword>